<dbReference type="SUPFAM" id="SSF53756">
    <property type="entry name" value="UDP-Glycosyltransferase/glycogen phosphorylase"/>
    <property type="match status" value="1"/>
</dbReference>
<organism evidence="6 7">
    <name type="scientific">Morella rubra</name>
    <name type="common">Chinese bayberry</name>
    <dbReference type="NCBI Taxonomy" id="262757"/>
    <lineage>
        <taxon>Eukaryota</taxon>
        <taxon>Viridiplantae</taxon>
        <taxon>Streptophyta</taxon>
        <taxon>Embryophyta</taxon>
        <taxon>Tracheophyta</taxon>
        <taxon>Spermatophyta</taxon>
        <taxon>Magnoliopsida</taxon>
        <taxon>eudicotyledons</taxon>
        <taxon>Gunneridae</taxon>
        <taxon>Pentapetalae</taxon>
        <taxon>rosids</taxon>
        <taxon>fabids</taxon>
        <taxon>Fagales</taxon>
        <taxon>Myricaceae</taxon>
        <taxon>Morella</taxon>
    </lineage>
</organism>
<keyword evidence="3 4" id="KW-0808">Transferase</keyword>
<accession>A0A6A1V7V5</accession>
<evidence type="ECO:0000256" key="4">
    <source>
        <dbReference type="RuleBase" id="RU003718"/>
    </source>
</evidence>
<evidence type="ECO:0000256" key="1">
    <source>
        <dbReference type="ARBA" id="ARBA00009995"/>
    </source>
</evidence>
<dbReference type="Pfam" id="PF00201">
    <property type="entry name" value="UDPGT"/>
    <property type="match status" value="1"/>
</dbReference>
<dbReference type="AlphaFoldDB" id="A0A6A1V7V5"/>
<sequence>MDSKAAPRVEMLFFPFVGGGHQIPMIDTARLFATHGAKSTIIATPTNALQFQNSILRDQQCGHLISIHALRLPDGAVSPDTDMSATPSTDTSVLQEPLRLFLLENRPDCIVVDGFHRWAADLIDELQIRRIVFTGNGCFSRCVTQNIRQYMPHEKVASDYEPFVVPGLPDRIELTRSQLPPFARQKSGLPDKISKSEEKSAGTLINSFHELEPAYVEYFRNELGKKAWVVGPVSLCNRNVADKAERGKRASIDEQTCLRWLDGKESDSVVYISFGSLARFAPQQLLEIAHGLEASNHPFIWVVGTIFSKSEGGREEEEGNWLPCGFEERLKESNKGLIIRGWAPQLLILEHASVGGFMTHCGWNSTLEGVSSGVPMITWPVSAEQFYNEKLITDVLEIGVRVGSVEWMSFNVEKKALVGMEKVEVAVKRLMGGGDEAMEMRRRARELAEKAKRAVEEGGSSYNDADALIEELKLNPVEEGKL</sequence>
<dbReference type="OrthoDB" id="5835829at2759"/>
<dbReference type="PROSITE" id="PS00375">
    <property type="entry name" value="UDPGT"/>
    <property type="match status" value="1"/>
</dbReference>
<evidence type="ECO:0000313" key="7">
    <source>
        <dbReference type="Proteomes" id="UP000516437"/>
    </source>
</evidence>
<dbReference type="GO" id="GO:0035251">
    <property type="term" value="F:UDP-glucosyltransferase activity"/>
    <property type="evidence" value="ECO:0007669"/>
    <property type="project" value="TreeGrafter"/>
</dbReference>
<comment type="caution">
    <text evidence="6">The sequence shown here is derived from an EMBL/GenBank/DDBJ whole genome shotgun (WGS) entry which is preliminary data.</text>
</comment>
<keyword evidence="2 4" id="KW-0328">Glycosyltransferase</keyword>
<dbReference type="FunFam" id="3.40.50.2000:FF:000047">
    <property type="entry name" value="Glycosyltransferase"/>
    <property type="match status" value="1"/>
</dbReference>
<reference evidence="6 7" key="1">
    <citation type="journal article" date="2019" name="Plant Biotechnol. J.">
        <title>The red bayberry genome and genetic basis of sex determination.</title>
        <authorList>
            <person name="Jia H.M."/>
            <person name="Jia H.J."/>
            <person name="Cai Q.L."/>
            <person name="Wang Y."/>
            <person name="Zhao H.B."/>
            <person name="Yang W.F."/>
            <person name="Wang G.Y."/>
            <person name="Li Y.H."/>
            <person name="Zhan D.L."/>
            <person name="Shen Y.T."/>
            <person name="Niu Q.F."/>
            <person name="Chang L."/>
            <person name="Qiu J."/>
            <person name="Zhao L."/>
            <person name="Xie H.B."/>
            <person name="Fu W.Y."/>
            <person name="Jin J."/>
            <person name="Li X.W."/>
            <person name="Jiao Y."/>
            <person name="Zhou C.C."/>
            <person name="Tu T."/>
            <person name="Chai C.Y."/>
            <person name="Gao J.L."/>
            <person name="Fan L.J."/>
            <person name="van de Weg E."/>
            <person name="Wang J.Y."/>
            <person name="Gao Z.S."/>
        </authorList>
    </citation>
    <scope>NUCLEOTIDE SEQUENCE [LARGE SCALE GENOMIC DNA]</scope>
    <source>
        <tissue evidence="6">Leaves</tissue>
    </source>
</reference>
<dbReference type="EMBL" id="RXIC02000025">
    <property type="protein sequence ID" value="KAB1208505.1"/>
    <property type="molecule type" value="Genomic_DNA"/>
</dbReference>
<name>A0A6A1V7V5_9ROSI</name>
<protein>
    <recommendedName>
        <fullName evidence="5">Glycosyltransferase</fullName>
        <ecNumber evidence="5">2.4.1.-</ecNumber>
    </recommendedName>
</protein>
<gene>
    <name evidence="6" type="ORF">CJ030_MR7G028526</name>
</gene>
<dbReference type="PANTHER" id="PTHR48047">
    <property type="entry name" value="GLYCOSYLTRANSFERASE"/>
    <property type="match status" value="1"/>
</dbReference>
<dbReference type="PANTHER" id="PTHR48047:SF81">
    <property type="entry name" value="GLYCOSYLTRANSFERASE"/>
    <property type="match status" value="1"/>
</dbReference>
<dbReference type="FunFam" id="3.40.50.2000:FF:000608">
    <property type="entry name" value="Os01g0598000 protein"/>
    <property type="match status" value="1"/>
</dbReference>
<dbReference type="Gene3D" id="3.40.50.2000">
    <property type="entry name" value="Glycogen Phosphorylase B"/>
    <property type="match status" value="2"/>
</dbReference>
<dbReference type="Proteomes" id="UP000516437">
    <property type="component" value="Chromosome 7"/>
</dbReference>
<proteinExistence type="inferred from homology"/>
<comment type="similarity">
    <text evidence="1 4">Belongs to the UDP-glycosyltransferase family.</text>
</comment>
<dbReference type="CDD" id="cd03784">
    <property type="entry name" value="GT1_Gtf-like"/>
    <property type="match status" value="1"/>
</dbReference>
<evidence type="ECO:0000256" key="3">
    <source>
        <dbReference type="ARBA" id="ARBA00022679"/>
    </source>
</evidence>
<evidence type="ECO:0000256" key="2">
    <source>
        <dbReference type="ARBA" id="ARBA00022676"/>
    </source>
</evidence>
<dbReference type="InterPro" id="IPR002213">
    <property type="entry name" value="UDP_glucos_trans"/>
</dbReference>
<evidence type="ECO:0000256" key="5">
    <source>
        <dbReference type="RuleBase" id="RU362057"/>
    </source>
</evidence>
<dbReference type="EC" id="2.4.1.-" evidence="5"/>
<evidence type="ECO:0000313" key="6">
    <source>
        <dbReference type="EMBL" id="KAB1208505.1"/>
    </source>
</evidence>
<dbReference type="InterPro" id="IPR035595">
    <property type="entry name" value="UDP_glycos_trans_CS"/>
</dbReference>
<keyword evidence="7" id="KW-1185">Reference proteome</keyword>